<dbReference type="InterPro" id="IPR000182">
    <property type="entry name" value="GNAT_dom"/>
</dbReference>
<reference evidence="6 7" key="1">
    <citation type="submission" date="2018-08" db="EMBL/GenBank/DDBJ databases">
        <title>Genomic Encyclopedia of Archaeal and Bacterial Type Strains, Phase II (KMG-II): from individual species to whole genera.</title>
        <authorList>
            <person name="Goeker M."/>
        </authorList>
    </citation>
    <scope>NUCLEOTIDE SEQUENCE [LARGE SCALE GENOMIC DNA]</scope>
    <source>
        <strain evidence="6 7">DSM 45791</strain>
    </source>
</reference>
<evidence type="ECO:0000259" key="5">
    <source>
        <dbReference type="PROSITE" id="PS51186"/>
    </source>
</evidence>
<feature type="binding site" evidence="4">
    <location>
        <position position="227"/>
    </location>
    <ligand>
        <name>1D-myo-inositol 2-(L-cysteinylamino)-2-deoxy-alpha-D-glucopyranoside</name>
        <dbReference type="ChEBI" id="CHEBI:58887"/>
    </ligand>
</feature>
<organism evidence="6 7">
    <name type="scientific">Kutzneria buriramensis</name>
    <dbReference type="NCBI Taxonomy" id="1045776"/>
    <lineage>
        <taxon>Bacteria</taxon>
        <taxon>Bacillati</taxon>
        <taxon>Actinomycetota</taxon>
        <taxon>Actinomycetes</taxon>
        <taxon>Pseudonocardiales</taxon>
        <taxon>Pseudonocardiaceae</taxon>
        <taxon>Kutzneria</taxon>
    </lineage>
</organism>
<feature type="binding site" evidence="4">
    <location>
        <position position="216"/>
    </location>
    <ligand>
        <name>1D-myo-inositol 2-(L-cysteinylamino)-2-deoxy-alpha-D-glucopyranoside</name>
        <dbReference type="ChEBI" id="CHEBI:58887"/>
    </ligand>
</feature>
<dbReference type="InterPro" id="IPR050276">
    <property type="entry name" value="MshD_Acetyltransferase"/>
</dbReference>
<dbReference type="EC" id="2.3.1.189" evidence="4"/>
<dbReference type="InterPro" id="IPR017813">
    <property type="entry name" value="Mycothiol_AcTrfase"/>
</dbReference>
<evidence type="ECO:0000256" key="1">
    <source>
        <dbReference type="ARBA" id="ARBA00022679"/>
    </source>
</evidence>
<evidence type="ECO:0000256" key="3">
    <source>
        <dbReference type="ARBA" id="ARBA00023315"/>
    </source>
</evidence>
<keyword evidence="1 4" id="KW-0808">Transferase</keyword>
<dbReference type="RefSeq" id="WP_116172119.1">
    <property type="nucleotide sequence ID" value="NZ_CP144375.1"/>
</dbReference>
<keyword evidence="2 4" id="KW-0677">Repeat</keyword>
<protein>
    <recommendedName>
        <fullName evidence="4">Mycothiol acetyltransferase</fullName>
        <shortName evidence="4">MSH acetyltransferase</shortName>
        <ecNumber evidence="4">2.3.1.189</ecNumber>
    </recommendedName>
    <alternativeName>
        <fullName evidence="4">Mycothiol synthase</fullName>
    </alternativeName>
</protein>
<dbReference type="Proteomes" id="UP000256269">
    <property type="component" value="Unassembled WGS sequence"/>
</dbReference>
<dbReference type="SUPFAM" id="SSF55729">
    <property type="entry name" value="Acyl-CoA N-acyltransferases (Nat)"/>
    <property type="match status" value="1"/>
</dbReference>
<proteinExistence type="inferred from homology"/>
<comment type="function">
    <text evidence="4">Catalyzes the transfer of acetyl from acetyl-CoA to desacetylmycothiol (Cys-GlcN-Ins) to form mycothiol.</text>
</comment>
<feature type="binding site" evidence="4">
    <location>
        <position position="36"/>
    </location>
    <ligand>
        <name>1D-myo-inositol 2-(L-cysteinylamino)-2-deoxy-alpha-D-glucopyranoside</name>
        <dbReference type="ChEBI" id="CHEBI:58887"/>
    </ligand>
</feature>
<dbReference type="Pfam" id="PF00583">
    <property type="entry name" value="Acetyltransf_1"/>
    <property type="match status" value="2"/>
</dbReference>
<feature type="binding site" evidence="4">
    <location>
        <position position="265"/>
    </location>
    <ligand>
        <name>1D-myo-inositol 2-(L-cysteinylamino)-2-deoxy-alpha-D-glucopyranoside</name>
        <dbReference type="ChEBI" id="CHEBI:58887"/>
    </ligand>
</feature>
<dbReference type="InterPro" id="IPR016181">
    <property type="entry name" value="Acyl_CoA_acyltransferase"/>
</dbReference>
<comment type="catalytic activity">
    <reaction evidence="4">
        <text>1D-myo-inositol 2-(L-cysteinylamino)-2-deoxy-alpha-D-glucopyranoside + acetyl-CoA = mycothiol + CoA + H(+)</text>
        <dbReference type="Rhea" id="RHEA:26172"/>
        <dbReference type="ChEBI" id="CHEBI:15378"/>
        <dbReference type="ChEBI" id="CHEBI:16768"/>
        <dbReference type="ChEBI" id="CHEBI:57287"/>
        <dbReference type="ChEBI" id="CHEBI:57288"/>
        <dbReference type="ChEBI" id="CHEBI:58887"/>
        <dbReference type="EC" id="2.3.1.189"/>
    </reaction>
</comment>
<evidence type="ECO:0000313" key="6">
    <source>
        <dbReference type="EMBL" id="REH55142.1"/>
    </source>
</evidence>
<name>A0A3E0I8V1_9PSEU</name>
<dbReference type="GO" id="GO:0008999">
    <property type="term" value="F:protein-N-terminal-alanine acetyltransferase activity"/>
    <property type="evidence" value="ECO:0007669"/>
    <property type="project" value="TreeGrafter"/>
</dbReference>
<sequence>MAELTGRDRLTAVEVDEVAGVFEAARLADERTGAGELPSFVARPGTHVLAEDNGRLVGYAHLDTDGDSNGHPVGEALVHPAARNRGVGTQLVQELLRLAGDREPRLWSHGNHPAAAAIAARLGLTKVREMRRMRWMAGDVPQPQLREGVRIRTFVPGQDEAAVIAVNHRAFSWHPEQGALTVEELLATERESWFDPAGFFLAVDAADRLLGFHWTKIHPGPPEAIGEVYVVGVDPDAQGGGLGKALTVIGMEHLRAAGLRSVMLYVESDNAPAVAVYSKLGFTVWDADVQYGH</sequence>
<gene>
    <name evidence="4" type="primary">mshD</name>
    <name evidence="6" type="ORF">BCF44_101158</name>
</gene>
<comment type="caution">
    <text evidence="6">The sequence shown here is derived from an EMBL/GenBank/DDBJ whole genome shotgun (WGS) entry which is preliminary data.</text>
</comment>
<dbReference type="PANTHER" id="PTHR43617:SF31">
    <property type="entry name" value="MYCOTHIOL ACETYLTRANSFERASE"/>
    <property type="match status" value="1"/>
</dbReference>
<dbReference type="PIRSF" id="PIRSF021524">
    <property type="entry name" value="MSH_acetyltransferase"/>
    <property type="match status" value="1"/>
</dbReference>
<accession>A0A3E0I8V1</accession>
<comment type="similarity">
    <text evidence="4">Belongs to the acetyltransferase family. MshD subfamily.</text>
</comment>
<comment type="caution">
    <text evidence="4">Lacks conserved residue(s) required for the propagation of feature annotation.</text>
</comment>
<feature type="binding site" evidence="4">
    <location>
        <begin position="231"/>
        <end position="233"/>
    </location>
    <ligand>
        <name>acetyl-CoA</name>
        <dbReference type="ChEBI" id="CHEBI:57288"/>
        <label>2</label>
    </ligand>
</feature>
<dbReference type="GO" id="GO:0010125">
    <property type="term" value="P:mycothiol biosynthetic process"/>
    <property type="evidence" value="ECO:0007669"/>
    <property type="project" value="UniProtKB-UniRule"/>
</dbReference>
<dbReference type="AlphaFoldDB" id="A0A3E0I8V1"/>
<dbReference type="Gene3D" id="3.40.630.30">
    <property type="match status" value="1"/>
</dbReference>
<keyword evidence="3 4" id="KW-0012">Acyltransferase</keyword>
<feature type="binding site" evidence="4">
    <location>
        <begin position="238"/>
        <end position="244"/>
    </location>
    <ligand>
        <name>acetyl-CoA</name>
        <dbReference type="ChEBI" id="CHEBI:57288"/>
        <label>2</label>
    </ligand>
</feature>
<feature type="domain" description="N-acetyltransferase" evidence="5">
    <location>
        <begin position="149"/>
        <end position="293"/>
    </location>
</feature>
<keyword evidence="7" id="KW-1185">Reference proteome</keyword>
<dbReference type="NCBIfam" id="TIGR03448">
    <property type="entry name" value="mycothiol_MshD"/>
    <property type="match status" value="1"/>
</dbReference>
<evidence type="ECO:0000313" key="7">
    <source>
        <dbReference type="Proteomes" id="UP000256269"/>
    </source>
</evidence>
<dbReference type="CDD" id="cd04301">
    <property type="entry name" value="NAT_SF"/>
    <property type="match status" value="2"/>
</dbReference>
<evidence type="ECO:0000256" key="4">
    <source>
        <dbReference type="HAMAP-Rule" id="MF_01698"/>
    </source>
</evidence>
<dbReference type="PROSITE" id="PS51186">
    <property type="entry name" value="GNAT"/>
    <property type="match status" value="2"/>
</dbReference>
<dbReference type="HAMAP" id="MF_01698">
    <property type="entry name" value="MshD"/>
    <property type="match status" value="1"/>
</dbReference>
<feature type="binding site" evidence="4">
    <location>
        <position position="176"/>
    </location>
    <ligand>
        <name>1D-myo-inositol 2-(L-cysteinylamino)-2-deoxy-alpha-D-glucopyranoside</name>
        <dbReference type="ChEBI" id="CHEBI:58887"/>
    </ligand>
</feature>
<feature type="binding site" evidence="4">
    <location>
        <begin position="76"/>
        <end position="78"/>
    </location>
    <ligand>
        <name>acetyl-CoA</name>
        <dbReference type="ChEBI" id="CHEBI:57288"/>
        <label>1</label>
    </ligand>
</feature>
<dbReference type="PANTHER" id="PTHR43617">
    <property type="entry name" value="L-AMINO ACID N-ACETYLTRANSFERASE"/>
    <property type="match status" value="1"/>
</dbReference>
<evidence type="ECO:0000256" key="2">
    <source>
        <dbReference type="ARBA" id="ARBA00022737"/>
    </source>
</evidence>
<comment type="subunit">
    <text evidence="4">Monomer.</text>
</comment>
<dbReference type="EMBL" id="QUNO01000001">
    <property type="protein sequence ID" value="REH55142.1"/>
    <property type="molecule type" value="Genomic_DNA"/>
</dbReference>
<dbReference type="OrthoDB" id="3208058at2"/>
<feature type="domain" description="N-acetyltransferase" evidence="5">
    <location>
        <begin position="8"/>
        <end position="141"/>
    </location>
</feature>
<dbReference type="GO" id="GO:0035447">
    <property type="term" value="F:mycothiol synthase activity"/>
    <property type="evidence" value="ECO:0007669"/>
    <property type="project" value="UniProtKB-UniRule"/>
</dbReference>